<evidence type="ECO:0000313" key="1">
    <source>
        <dbReference type="EMBL" id="OAN52795.1"/>
    </source>
</evidence>
<organism evidence="1 2">
    <name type="scientific">Magnetospirillum moscoviense</name>
    <dbReference type="NCBI Taxonomy" id="1437059"/>
    <lineage>
        <taxon>Bacteria</taxon>
        <taxon>Pseudomonadati</taxon>
        <taxon>Pseudomonadota</taxon>
        <taxon>Alphaproteobacteria</taxon>
        <taxon>Rhodospirillales</taxon>
        <taxon>Rhodospirillaceae</taxon>
        <taxon>Magnetospirillum</taxon>
    </lineage>
</organism>
<dbReference type="SUPFAM" id="SSF53335">
    <property type="entry name" value="S-adenosyl-L-methionine-dependent methyltransferases"/>
    <property type="match status" value="1"/>
</dbReference>
<dbReference type="CDD" id="cd02440">
    <property type="entry name" value="AdoMet_MTases"/>
    <property type="match status" value="1"/>
</dbReference>
<evidence type="ECO:0000313" key="2">
    <source>
        <dbReference type="Proteomes" id="UP000078543"/>
    </source>
</evidence>
<comment type="caution">
    <text evidence="1">The sequence shown here is derived from an EMBL/GenBank/DDBJ whole genome shotgun (WGS) entry which is preliminary data.</text>
</comment>
<name>A0A178MV96_9PROT</name>
<proteinExistence type="predicted"/>
<dbReference type="EMBL" id="LWQU01000128">
    <property type="protein sequence ID" value="OAN52795.1"/>
    <property type="molecule type" value="Genomic_DNA"/>
</dbReference>
<evidence type="ECO:0008006" key="3">
    <source>
        <dbReference type="Google" id="ProtNLM"/>
    </source>
</evidence>
<sequence length="276" mass="30415">MDWIEYYRLAWAARGKVLDALLAEETDLARIFGRFDRFETANRYQTDPETGQCGYVPRPGQHDPLTNLSMPEDGVSCGDQARFLPYVDLNVARMLADFATGAEVVAEIGTGYGRQLFDLWLAGGGAPDTRFVGFEPNDNARALAARLAARLPAMNVTFLPGDFESFDPAPLATTGRVLLFTNFAVMFQERFPVDFFERVARLPPEVLMVFVEPVNQQIGHQDPGGGLAFNVDFVSRFNEAAAAGLIEPIYVGRDLFGRGDKIKRISILTAIKPAVG</sequence>
<dbReference type="OrthoDB" id="5359408at2"/>
<reference evidence="1 2" key="1">
    <citation type="submission" date="2016-04" db="EMBL/GenBank/DDBJ databases">
        <title>Draft genome sequence of freshwater magnetotactic bacteria Magnetospirillum marisnigri SP-1 and Magnetospirillum moscoviense BB-1.</title>
        <authorList>
            <person name="Koziaeva V."/>
            <person name="Dziuba M.V."/>
            <person name="Ivanov T.M."/>
            <person name="Kuznetsov B."/>
            <person name="Grouzdev D.S."/>
        </authorList>
    </citation>
    <scope>NUCLEOTIDE SEQUENCE [LARGE SCALE GENOMIC DNA]</scope>
    <source>
        <strain evidence="1 2">BB-1</strain>
    </source>
</reference>
<dbReference type="RefSeq" id="WP_068499146.1">
    <property type="nucleotide sequence ID" value="NZ_LWQU01000128.1"/>
</dbReference>
<protein>
    <recommendedName>
        <fullName evidence="3">Methyltransferase domain-containing protein</fullName>
    </recommendedName>
</protein>
<gene>
    <name evidence="1" type="ORF">A6A05_10485</name>
</gene>
<keyword evidence="2" id="KW-1185">Reference proteome</keyword>
<dbReference type="InterPro" id="IPR029063">
    <property type="entry name" value="SAM-dependent_MTases_sf"/>
</dbReference>
<dbReference type="Gene3D" id="3.40.50.150">
    <property type="entry name" value="Vaccinia Virus protein VP39"/>
    <property type="match status" value="1"/>
</dbReference>
<accession>A0A178MV96</accession>
<dbReference type="Proteomes" id="UP000078543">
    <property type="component" value="Unassembled WGS sequence"/>
</dbReference>
<dbReference type="STRING" id="1437059.A6A05_10485"/>
<dbReference type="AlphaFoldDB" id="A0A178MV96"/>